<dbReference type="EMBL" id="ASGP02000003">
    <property type="protein sequence ID" value="KAH9516265.1"/>
    <property type="molecule type" value="Genomic_DNA"/>
</dbReference>
<name>A0A922L432_DERFA</name>
<dbReference type="AlphaFoldDB" id="A0A922L432"/>
<comment type="caution">
    <text evidence="1">The sequence shown here is derived from an EMBL/GenBank/DDBJ whole genome shotgun (WGS) entry which is preliminary data.</text>
</comment>
<organism evidence="1 2">
    <name type="scientific">Dermatophagoides farinae</name>
    <name type="common">American house dust mite</name>
    <dbReference type="NCBI Taxonomy" id="6954"/>
    <lineage>
        <taxon>Eukaryota</taxon>
        <taxon>Metazoa</taxon>
        <taxon>Ecdysozoa</taxon>
        <taxon>Arthropoda</taxon>
        <taxon>Chelicerata</taxon>
        <taxon>Arachnida</taxon>
        <taxon>Acari</taxon>
        <taxon>Acariformes</taxon>
        <taxon>Sarcoptiformes</taxon>
        <taxon>Astigmata</taxon>
        <taxon>Psoroptidia</taxon>
        <taxon>Analgoidea</taxon>
        <taxon>Pyroglyphidae</taxon>
        <taxon>Dermatophagoidinae</taxon>
        <taxon>Dermatophagoides</taxon>
    </lineage>
</organism>
<protein>
    <submittedName>
        <fullName evidence="1">Uncharacterized protein</fullName>
    </submittedName>
</protein>
<gene>
    <name evidence="1" type="ORF">DERF_007019</name>
</gene>
<sequence>MIPKRKLSSNKVMDRINLYEIDSEMQLEKNYYAIMDEITIKQRHLLINNAFIIDSELLECLTK</sequence>
<evidence type="ECO:0000313" key="1">
    <source>
        <dbReference type="EMBL" id="KAH9516265.1"/>
    </source>
</evidence>
<keyword evidence="2" id="KW-1185">Reference proteome</keyword>
<evidence type="ECO:0000313" key="2">
    <source>
        <dbReference type="Proteomes" id="UP000790347"/>
    </source>
</evidence>
<proteinExistence type="predicted"/>
<reference evidence="1" key="2">
    <citation type="journal article" date="2022" name="Res Sq">
        <title>Comparative Genomics Reveals Insights into the Divergent Evolution of Astigmatic Mites and Household Pest Adaptations.</title>
        <authorList>
            <person name="Xiong Q."/>
            <person name="Wan A.T.-Y."/>
            <person name="Liu X.-Y."/>
            <person name="Fung C.S.-H."/>
            <person name="Xiao X."/>
            <person name="Malainual N."/>
            <person name="Hou J."/>
            <person name="Wang L."/>
            <person name="Wang M."/>
            <person name="Yang K."/>
            <person name="Cui Y."/>
            <person name="Leung E."/>
            <person name="Nong W."/>
            <person name="Shin S.-K."/>
            <person name="Au S."/>
            <person name="Jeong K.Y."/>
            <person name="Chew F.T."/>
            <person name="Hui J."/>
            <person name="Leung T.F."/>
            <person name="Tungtrongchitr A."/>
            <person name="Zhong N."/>
            <person name="Liu Z."/>
            <person name="Tsui S."/>
        </authorList>
    </citation>
    <scope>NUCLEOTIDE SEQUENCE</scope>
    <source>
        <strain evidence="1">Derf</strain>
        <tissue evidence="1">Whole organism</tissue>
    </source>
</reference>
<dbReference type="Proteomes" id="UP000790347">
    <property type="component" value="Unassembled WGS sequence"/>
</dbReference>
<reference evidence="1" key="1">
    <citation type="submission" date="2013-05" db="EMBL/GenBank/DDBJ databases">
        <authorList>
            <person name="Yim A.K.Y."/>
            <person name="Chan T.F."/>
            <person name="Ji K.M."/>
            <person name="Liu X.Y."/>
            <person name="Zhou J.W."/>
            <person name="Li R.Q."/>
            <person name="Yang K.Y."/>
            <person name="Li J."/>
            <person name="Li M."/>
            <person name="Law P.T.W."/>
            <person name="Wu Y.L."/>
            <person name="Cai Z.L."/>
            <person name="Qin H."/>
            <person name="Bao Y."/>
            <person name="Leung R.K.K."/>
            <person name="Ng P.K.S."/>
            <person name="Zou J."/>
            <person name="Zhong X.J."/>
            <person name="Ran P.X."/>
            <person name="Zhong N.S."/>
            <person name="Liu Z.G."/>
            <person name="Tsui S.K.W."/>
        </authorList>
    </citation>
    <scope>NUCLEOTIDE SEQUENCE</scope>
    <source>
        <strain evidence="1">Derf</strain>
        <tissue evidence="1">Whole organism</tissue>
    </source>
</reference>
<accession>A0A922L432</accession>